<keyword evidence="5 6" id="KW-0505">Motor protein</keyword>
<dbReference type="InterPro" id="IPR036961">
    <property type="entry name" value="Kinesin_motor_dom_sf"/>
</dbReference>
<feature type="non-terminal residue" evidence="9">
    <location>
        <position position="559"/>
    </location>
</feature>
<organism evidence="9 10">
    <name type="scientific">Albula glossodonta</name>
    <name type="common">roundjaw bonefish</name>
    <dbReference type="NCBI Taxonomy" id="121402"/>
    <lineage>
        <taxon>Eukaryota</taxon>
        <taxon>Metazoa</taxon>
        <taxon>Chordata</taxon>
        <taxon>Craniata</taxon>
        <taxon>Vertebrata</taxon>
        <taxon>Euteleostomi</taxon>
        <taxon>Actinopterygii</taxon>
        <taxon>Neopterygii</taxon>
        <taxon>Teleostei</taxon>
        <taxon>Albuliformes</taxon>
        <taxon>Albulidae</taxon>
        <taxon>Albula</taxon>
    </lineage>
</organism>
<feature type="coiled-coil region" evidence="7">
    <location>
        <begin position="170"/>
        <end position="204"/>
    </location>
</feature>
<dbReference type="SMART" id="SM00129">
    <property type="entry name" value="KISc"/>
    <property type="match status" value="1"/>
</dbReference>
<keyword evidence="7" id="KW-0175">Coiled coil</keyword>
<dbReference type="EMBL" id="JAFBMS010000029">
    <property type="protein sequence ID" value="KAG9342286.1"/>
    <property type="molecule type" value="Genomic_DNA"/>
</dbReference>
<evidence type="ECO:0000259" key="8">
    <source>
        <dbReference type="PROSITE" id="PS50067"/>
    </source>
</evidence>
<evidence type="ECO:0000256" key="3">
    <source>
        <dbReference type="ARBA" id="ARBA00022840"/>
    </source>
</evidence>
<dbReference type="InterPro" id="IPR001752">
    <property type="entry name" value="Kinesin_motor_dom"/>
</dbReference>
<dbReference type="Proteomes" id="UP000824540">
    <property type="component" value="Unassembled WGS sequence"/>
</dbReference>
<dbReference type="PROSITE" id="PS00411">
    <property type="entry name" value="KINESIN_MOTOR_1"/>
    <property type="match status" value="1"/>
</dbReference>
<gene>
    <name evidence="9" type="ORF">JZ751_016788</name>
</gene>
<evidence type="ECO:0000256" key="6">
    <source>
        <dbReference type="RuleBase" id="RU000394"/>
    </source>
</evidence>
<dbReference type="Pfam" id="PF16796">
    <property type="entry name" value="Microtub_bd"/>
    <property type="match status" value="1"/>
</dbReference>
<accession>A0A8T2NRT5</accession>
<dbReference type="InterPro" id="IPR019821">
    <property type="entry name" value="Kinesin_motor_CS"/>
</dbReference>
<dbReference type="SUPFAM" id="SSF52540">
    <property type="entry name" value="P-loop containing nucleoside triphosphate hydrolases"/>
    <property type="match status" value="1"/>
</dbReference>
<feature type="domain" description="Kinesin motor" evidence="8">
    <location>
        <begin position="393"/>
        <end position="518"/>
    </location>
</feature>
<evidence type="ECO:0000256" key="2">
    <source>
        <dbReference type="ARBA" id="ARBA00022741"/>
    </source>
</evidence>
<protein>
    <recommendedName>
        <fullName evidence="6">Kinesin-like protein</fullName>
    </recommendedName>
</protein>
<dbReference type="PRINTS" id="PR00380">
    <property type="entry name" value="KINESINHEAVY"/>
</dbReference>
<dbReference type="AlphaFoldDB" id="A0A8T2NRT5"/>
<comment type="caution">
    <text evidence="9">The sequence shown here is derived from an EMBL/GenBank/DDBJ whole genome shotgun (WGS) entry which is preliminary data.</text>
</comment>
<dbReference type="InterPro" id="IPR031852">
    <property type="entry name" value="Vik1/Cik1_MT-bd"/>
</dbReference>
<evidence type="ECO:0000313" key="10">
    <source>
        <dbReference type="Proteomes" id="UP000824540"/>
    </source>
</evidence>
<keyword evidence="6" id="KW-0493">Microtubule</keyword>
<dbReference type="Gene3D" id="3.40.850.10">
    <property type="entry name" value="Kinesin motor domain"/>
    <property type="match status" value="2"/>
</dbReference>
<feature type="domain" description="Kinesin motor" evidence="8">
    <location>
        <begin position="304"/>
        <end position="378"/>
    </location>
</feature>
<evidence type="ECO:0000256" key="7">
    <source>
        <dbReference type="SAM" id="Coils"/>
    </source>
</evidence>
<dbReference type="PANTHER" id="PTHR47972">
    <property type="entry name" value="KINESIN-LIKE PROTEIN KLP-3"/>
    <property type="match status" value="1"/>
</dbReference>
<dbReference type="InterPro" id="IPR027640">
    <property type="entry name" value="Kinesin-like_fam"/>
</dbReference>
<dbReference type="GO" id="GO:0005874">
    <property type="term" value="C:microtubule"/>
    <property type="evidence" value="ECO:0007669"/>
    <property type="project" value="UniProtKB-KW"/>
</dbReference>
<comment type="similarity">
    <text evidence="5 6">Belongs to the TRAFAC class myosin-kinesin ATPase superfamily. Kinesin family.</text>
</comment>
<proteinExistence type="inferred from homology"/>
<evidence type="ECO:0000256" key="1">
    <source>
        <dbReference type="ARBA" id="ARBA00004245"/>
    </source>
</evidence>
<dbReference type="Pfam" id="PF00225">
    <property type="entry name" value="Kinesin"/>
    <property type="match status" value="2"/>
</dbReference>
<dbReference type="GO" id="GO:0005524">
    <property type="term" value="F:ATP binding"/>
    <property type="evidence" value="ECO:0007669"/>
    <property type="project" value="UniProtKB-UniRule"/>
</dbReference>
<keyword evidence="4" id="KW-0963">Cytoplasm</keyword>
<comment type="caution">
    <text evidence="5">Lacks conserved residue(s) required for the propagation of feature annotation.</text>
</comment>
<dbReference type="PANTHER" id="PTHR47972:SF65">
    <property type="entry name" value="KINESIN-LIKE PROTEIN"/>
    <property type="match status" value="1"/>
</dbReference>
<evidence type="ECO:0000256" key="5">
    <source>
        <dbReference type="PROSITE-ProRule" id="PRU00283"/>
    </source>
</evidence>
<dbReference type="GO" id="GO:0003777">
    <property type="term" value="F:microtubule motor activity"/>
    <property type="evidence" value="ECO:0007669"/>
    <property type="project" value="InterPro"/>
</dbReference>
<dbReference type="InterPro" id="IPR027417">
    <property type="entry name" value="P-loop_NTPase"/>
</dbReference>
<name>A0A8T2NRT5_9TELE</name>
<feature type="binding site" evidence="5">
    <location>
        <begin position="356"/>
        <end position="363"/>
    </location>
    <ligand>
        <name>ATP</name>
        <dbReference type="ChEBI" id="CHEBI:30616"/>
    </ligand>
</feature>
<keyword evidence="10" id="KW-1185">Reference proteome</keyword>
<dbReference type="PROSITE" id="PS50067">
    <property type="entry name" value="KINESIN_MOTOR_2"/>
    <property type="match status" value="2"/>
</dbReference>
<dbReference type="OrthoDB" id="3176171at2759"/>
<keyword evidence="4" id="KW-0206">Cytoskeleton</keyword>
<reference evidence="9" key="1">
    <citation type="thesis" date="2021" institute="BYU ScholarsArchive" country="Provo, UT, USA">
        <title>Applications of and Algorithms for Genome Assembly and Genomic Analyses with an Emphasis on Marine Teleosts.</title>
        <authorList>
            <person name="Pickett B.D."/>
        </authorList>
    </citation>
    <scope>NUCLEOTIDE SEQUENCE</scope>
    <source>
        <strain evidence="9">HI-2016</strain>
    </source>
</reference>
<keyword evidence="2 5" id="KW-0547">Nucleotide-binding</keyword>
<dbReference type="GO" id="GO:0008017">
    <property type="term" value="F:microtubule binding"/>
    <property type="evidence" value="ECO:0007669"/>
    <property type="project" value="InterPro"/>
</dbReference>
<keyword evidence="3 5" id="KW-0067">ATP-binding</keyword>
<dbReference type="GO" id="GO:0007018">
    <property type="term" value="P:microtubule-based movement"/>
    <property type="evidence" value="ECO:0007669"/>
    <property type="project" value="InterPro"/>
</dbReference>
<comment type="subcellular location">
    <subcellularLocation>
        <location evidence="1">Cytoplasm</location>
        <location evidence="1">Cytoskeleton</location>
    </subcellularLocation>
</comment>
<evidence type="ECO:0000256" key="4">
    <source>
        <dbReference type="ARBA" id="ARBA00023212"/>
    </source>
</evidence>
<evidence type="ECO:0000313" key="9">
    <source>
        <dbReference type="EMBL" id="KAG9342286.1"/>
    </source>
</evidence>
<sequence>MSSSDESNTELQDEAVEEIETMFKKTMNVPNQTIAPSSSQHTNAEPAFAEDDRSSAVFIQGKGMVMTYMFEEKANMCRYFDAQSGLWLLLPLQWEMNIEFVRTRIQQVMGALPGLGDQKEITAALRQCNYDPDEVISTYLTIFGDVLFQPAQGEQNYRELNSFRYLARESQYLSEVIQHLNRKVAELEADQQEAREKIRALLTRRSTVPPVKPEPKPSVDPGRLQEVSGLTRGLNISNKQLRSTVWQWMEDLQNQMKQLVEAVQRMSQAEQDSSRVVEELRTLYRKEAVERKALYNRLLELQGNIRVFCRCRASPTSTTCLEVTSDEEMAEKVFEGTLPIIASCVDGYNICILAYGQTGSGKTYTMMGPKDKPGVNIRNPINTAACVKTRLNESSRSHLILTLRVDGTDTISGVTSHGTLTLCDLAGSERISKTEAKGPRLLEAASINKSLTALGQVFSALKCNALHVPFRNSKLTHLLQPCLSGDAKACVFVNVSPDAKNMAETLSTLQFGSSIRQVVLGKATQHPVEVVTSRFCNYNSDRILQLCESQLNCEQGAVV</sequence>